<reference evidence="2 3" key="1">
    <citation type="submission" date="2019-05" db="EMBL/GenBank/DDBJ databases">
        <title>Mikania micrantha, genome provides insights into the molecular mechanism of rapid growth.</title>
        <authorList>
            <person name="Liu B."/>
        </authorList>
    </citation>
    <scope>NUCLEOTIDE SEQUENCE [LARGE SCALE GENOMIC DNA]</scope>
    <source>
        <strain evidence="2">NLD-2019</strain>
        <tissue evidence="2">Leaf</tissue>
    </source>
</reference>
<proteinExistence type="inferred from homology"/>
<dbReference type="AlphaFoldDB" id="A0A5N6NRQ5"/>
<organism evidence="2 3">
    <name type="scientific">Mikania micrantha</name>
    <name type="common">bitter vine</name>
    <dbReference type="NCBI Taxonomy" id="192012"/>
    <lineage>
        <taxon>Eukaryota</taxon>
        <taxon>Viridiplantae</taxon>
        <taxon>Streptophyta</taxon>
        <taxon>Embryophyta</taxon>
        <taxon>Tracheophyta</taxon>
        <taxon>Spermatophyta</taxon>
        <taxon>Magnoliopsida</taxon>
        <taxon>eudicotyledons</taxon>
        <taxon>Gunneridae</taxon>
        <taxon>Pentapetalae</taxon>
        <taxon>asterids</taxon>
        <taxon>campanulids</taxon>
        <taxon>Asterales</taxon>
        <taxon>Asteraceae</taxon>
        <taxon>Asteroideae</taxon>
        <taxon>Heliantheae alliance</taxon>
        <taxon>Eupatorieae</taxon>
        <taxon>Mikania</taxon>
    </lineage>
</organism>
<evidence type="ECO:0000313" key="3">
    <source>
        <dbReference type="Proteomes" id="UP000326396"/>
    </source>
</evidence>
<comment type="similarity">
    <text evidence="1">Belongs to the 'GDSL' lipolytic enzyme family.</text>
</comment>
<dbReference type="EMBL" id="SZYD01000009">
    <property type="protein sequence ID" value="KAD5316803.1"/>
    <property type="molecule type" value="Genomic_DNA"/>
</dbReference>
<sequence length="124" mass="13642">MMDGKLVCKSFCAIITTFPIIFQLSLLKPQLTISHAIFQRGDSNSDTGGLGTAFGQAPPPNGETFFHWPAGRYFDGRLVIDFMGMLTLAIHNSNHRISAIAKFGLAIPQCIPGCFVEFKLHPWS</sequence>
<evidence type="ECO:0000256" key="1">
    <source>
        <dbReference type="ARBA" id="ARBA00008668"/>
    </source>
</evidence>
<accession>A0A5N6NRQ5</accession>
<dbReference type="Gene3D" id="3.40.50.1110">
    <property type="entry name" value="SGNH hydrolase"/>
    <property type="match status" value="1"/>
</dbReference>
<dbReference type="OrthoDB" id="1600564at2759"/>
<protein>
    <submittedName>
        <fullName evidence="2">Uncharacterized protein</fullName>
    </submittedName>
</protein>
<dbReference type="Proteomes" id="UP000326396">
    <property type="component" value="Linkage Group LG17"/>
</dbReference>
<dbReference type="PANTHER" id="PTHR22835">
    <property type="entry name" value="ZINC FINGER FYVE DOMAIN CONTAINING PROTEIN"/>
    <property type="match status" value="1"/>
</dbReference>
<gene>
    <name evidence="2" type="ORF">E3N88_16749</name>
</gene>
<comment type="caution">
    <text evidence="2">The sequence shown here is derived from an EMBL/GenBank/DDBJ whole genome shotgun (WGS) entry which is preliminary data.</text>
</comment>
<dbReference type="InterPro" id="IPR036514">
    <property type="entry name" value="SGNH_hydro_sf"/>
</dbReference>
<evidence type="ECO:0000313" key="2">
    <source>
        <dbReference type="EMBL" id="KAD5316803.1"/>
    </source>
</evidence>
<name>A0A5N6NRQ5_9ASTR</name>
<dbReference type="PANTHER" id="PTHR22835:SF588">
    <property type="entry name" value="ALPHA-L-FUCOSIDASE 3"/>
    <property type="match status" value="1"/>
</dbReference>
<keyword evidence="3" id="KW-1185">Reference proteome</keyword>